<dbReference type="InterPro" id="IPR006640">
    <property type="entry name" value="SprT-like_domain"/>
</dbReference>
<dbReference type="CDD" id="cd00084">
    <property type="entry name" value="HMG-box_SF"/>
    <property type="match status" value="1"/>
</dbReference>
<protein>
    <submittedName>
        <fullName evidence="3">SprT-like family-domain-containing protein</fullName>
    </submittedName>
</protein>
<name>A0ABR2V2N5_9PEZI</name>
<reference evidence="3 4" key="1">
    <citation type="journal article" date="2024" name="J. Plant Pathol.">
        <title>Sequence and assembly of the genome of Seiridium unicorne, isolate CBS 538.82, causal agent of cypress canker disease.</title>
        <authorList>
            <person name="Scali E."/>
            <person name="Rocca G.D."/>
            <person name="Danti R."/>
            <person name="Garbelotto M."/>
            <person name="Barberini S."/>
            <person name="Baroncelli R."/>
            <person name="Emiliani G."/>
        </authorList>
    </citation>
    <scope>NUCLEOTIDE SEQUENCE [LARGE SCALE GENOMIC DNA]</scope>
    <source>
        <strain evidence="3 4">BM-138-508</strain>
    </source>
</reference>
<feature type="compositionally biased region" description="Acidic residues" evidence="1">
    <location>
        <begin position="192"/>
        <end position="203"/>
    </location>
</feature>
<feature type="compositionally biased region" description="Basic and acidic residues" evidence="1">
    <location>
        <begin position="299"/>
        <end position="308"/>
    </location>
</feature>
<dbReference type="PANTHER" id="PTHR23099:SF0">
    <property type="entry name" value="GERM CELL NUCLEAR ACIDIC PROTEIN"/>
    <property type="match status" value="1"/>
</dbReference>
<dbReference type="InterPro" id="IPR035240">
    <property type="entry name" value="SprT_Zn_ribbon"/>
</dbReference>
<dbReference type="Proteomes" id="UP001408356">
    <property type="component" value="Unassembled WGS sequence"/>
</dbReference>
<evidence type="ECO:0000259" key="2">
    <source>
        <dbReference type="SMART" id="SM00731"/>
    </source>
</evidence>
<feature type="domain" description="SprT-like" evidence="2">
    <location>
        <begin position="407"/>
        <end position="591"/>
    </location>
</feature>
<feature type="compositionally biased region" description="Polar residues" evidence="1">
    <location>
        <begin position="637"/>
        <end position="647"/>
    </location>
</feature>
<dbReference type="Pfam" id="PF17283">
    <property type="entry name" value="Zn_ribbon_SprT"/>
    <property type="match status" value="1"/>
</dbReference>
<comment type="caution">
    <text evidence="3">The sequence shown here is derived from an EMBL/GenBank/DDBJ whole genome shotgun (WGS) entry which is preliminary data.</text>
</comment>
<gene>
    <name evidence="3" type="ORF">SUNI508_06035</name>
</gene>
<feature type="region of interest" description="Disordered" evidence="1">
    <location>
        <begin position="45"/>
        <end position="162"/>
    </location>
</feature>
<dbReference type="SMART" id="SM00731">
    <property type="entry name" value="SprT"/>
    <property type="match status" value="1"/>
</dbReference>
<feature type="compositionally biased region" description="Basic and acidic residues" evidence="1">
    <location>
        <begin position="91"/>
        <end position="117"/>
    </location>
</feature>
<feature type="region of interest" description="Disordered" evidence="1">
    <location>
        <begin position="637"/>
        <end position="659"/>
    </location>
</feature>
<accession>A0ABR2V2N5</accession>
<keyword evidence="4" id="KW-1185">Reference proteome</keyword>
<feature type="region of interest" description="Disordered" evidence="1">
    <location>
        <begin position="189"/>
        <end position="345"/>
    </location>
</feature>
<proteinExistence type="predicted"/>
<evidence type="ECO:0000313" key="3">
    <source>
        <dbReference type="EMBL" id="KAK9421187.1"/>
    </source>
</evidence>
<sequence>MVRYRYEAGIMARLSCESGSDDEFPALQVVARRVRQQKIAAEALTTDKENASLKNQHQTKPAIPASLPRRTPLRRRKLGDSQALDNPLFRKWSENATESRSRSSRTCSRETKQKTPDTSEVPPQDPSRDLEESDDDVFVRKRRPTKSAVQKPKREPADRRIKTEAVVSVTELDDEVGTIEETMEISAIISEGEMESSEDEESEFVTALSEGVDSDSNYDTPPEPDFLPKSRRSKSPRAQRLTSIQLAPPKQLQRKDMQAKKTSKKQTRRVEDPGQEPAVPQTPRAKTRKTATTTGGLEDDFKKLKLYADELGDSPEGKPQTQLDPVTPRKTLQPSPLKAPKIPPSPFKVDHKEFWDVEIQNEWIDRHSPPKRSPKKLELMAGSDKKELLKKKYGTSPEKRGAKKAFDQVKENLAQEFLHELDGRITKCQLSKLTAATGGLRIKWSNSLQTTAGRAHWKCKEVTTMVQQPDGLFKSTKERRHEAWIELASKVLTTEDNLLNTVAHEFCHLAVFMLDGRPKFAHGAEFKSWGQKCMDAFKDRGIVVTTKHNYEIDFKFIWRCADCTAEVKRHSKSVDPVKQKCGRCRGTLEQVKPVPRAAGKGKGKSAYQEFVSQEMKVLKAEGRALSFKEMMGVVSTRWKSQQQTNKDGPNDKNMQGLEEDIRELVITDLVSD</sequence>
<feature type="compositionally biased region" description="Polar residues" evidence="1">
    <location>
        <begin position="319"/>
        <end position="334"/>
    </location>
</feature>
<evidence type="ECO:0000313" key="4">
    <source>
        <dbReference type="Proteomes" id="UP001408356"/>
    </source>
</evidence>
<dbReference type="PANTHER" id="PTHR23099">
    <property type="entry name" value="TRANSCRIPTIONAL REGULATOR"/>
    <property type="match status" value="1"/>
</dbReference>
<dbReference type="Pfam" id="PF10263">
    <property type="entry name" value="SprT-like"/>
    <property type="match status" value="1"/>
</dbReference>
<dbReference type="EMBL" id="JARVKF010000201">
    <property type="protein sequence ID" value="KAK9421187.1"/>
    <property type="molecule type" value="Genomic_DNA"/>
</dbReference>
<feature type="compositionally biased region" description="Basic and acidic residues" evidence="1">
    <location>
        <begin position="152"/>
        <end position="162"/>
    </location>
</feature>
<evidence type="ECO:0000256" key="1">
    <source>
        <dbReference type="SAM" id="MobiDB-lite"/>
    </source>
</evidence>
<organism evidence="3 4">
    <name type="scientific">Seiridium unicorne</name>
    <dbReference type="NCBI Taxonomy" id="138068"/>
    <lineage>
        <taxon>Eukaryota</taxon>
        <taxon>Fungi</taxon>
        <taxon>Dikarya</taxon>
        <taxon>Ascomycota</taxon>
        <taxon>Pezizomycotina</taxon>
        <taxon>Sordariomycetes</taxon>
        <taxon>Xylariomycetidae</taxon>
        <taxon>Amphisphaeriales</taxon>
        <taxon>Sporocadaceae</taxon>
        <taxon>Seiridium</taxon>
    </lineage>
</organism>